<dbReference type="Pfam" id="PF00561">
    <property type="entry name" value="Abhydrolase_1"/>
    <property type="match status" value="1"/>
</dbReference>
<gene>
    <name evidence="2" type="ORF">ENS19_05380</name>
</gene>
<dbReference type="SUPFAM" id="SSF53474">
    <property type="entry name" value="alpha/beta-Hydrolases"/>
    <property type="match status" value="1"/>
</dbReference>
<name>A0A7C3J2I8_9CREN</name>
<feature type="domain" description="AB hydrolase-1" evidence="1">
    <location>
        <begin position="64"/>
        <end position="303"/>
    </location>
</feature>
<dbReference type="InterPro" id="IPR000639">
    <property type="entry name" value="Epox_hydrolase-like"/>
</dbReference>
<evidence type="ECO:0000259" key="1">
    <source>
        <dbReference type="Pfam" id="PF00561"/>
    </source>
</evidence>
<dbReference type="GO" id="GO:0016787">
    <property type="term" value="F:hydrolase activity"/>
    <property type="evidence" value="ECO:0007669"/>
    <property type="project" value="UniProtKB-KW"/>
</dbReference>
<dbReference type="InterPro" id="IPR000073">
    <property type="entry name" value="AB_hydrolase_1"/>
</dbReference>
<comment type="caution">
    <text evidence="2">The sequence shown here is derived from an EMBL/GenBank/DDBJ whole genome shotgun (WGS) entry which is preliminary data.</text>
</comment>
<dbReference type="InterPro" id="IPR029058">
    <property type="entry name" value="AB_hydrolase_fold"/>
</dbReference>
<dbReference type="PRINTS" id="PR00412">
    <property type="entry name" value="EPOXHYDRLASE"/>
</dbReference>
<organism evidence="2">
    <name type="scientific">Candidatus Methanomethylicus mesodigestus</name>
    <dbReference type="NCBI Taxonomy" id="1867258"/>
    <lineage>
        <taxon>Archaea</taxon>
        <taxon>Thermoproteota</taxon>
        <taxon>Methanosuratincolia</taxon>
        <taxon>Candidatus Methanomethylicales</taxon>
        <taxon>Candidatus Methanomethylicaceae</taxon>
        <taxon>Candidatus Methanomethylicus</taxon>
    </lineage>
</organism>
<sequence length="321" mass="35043">MRLRNKILLSILIVIAAILTLPMIIPIPPLEGTVSPQALADPDSHFINVSGINMHYKILGNGSPNILLLHGFGASVFSWREVMAPLSSYGTVVAFDRPAFGLTSRPMPGEWVGESPYSASSQVDQMIELMDKLGIPKAILIGNSAGGTISVLAALKYPERVEALVLVDPAIYSGGSPSWTQVLFLFPQFQRWGPYLARQIASQGNSIIYQAWHNTSLITPDVIEGYRKPLQIDNWDRALWELTVASKPLGLEKRLGELTMPVLIITGDDDRIVPTNQSIRLASEIPGSTLVVIENCGHVPQEECPEAFLTAVAEFLTTLGY</sequence>
<keyword evidence="2" id="KW-0378">Hydrolase</keyword>
<dbReference type="Gene3D" id="3.40.50.1820">
    <property type="entry name" value="alpha/beta hydrolase"/>
    <property type="match status" value="1"/>
</dbReference>
<accession>A0A7C3J2I8</accession>
<dbReference type="PRINTS" id="PR00111">
    <property type="entry name" value="ABHYDROLASE"/>
</dbReference>
<reference evidence="2" key="1">
    <citation type="journal article" date="2020" name="mSystems">
        <title>Genome- and Community-Level Interaction Insights into Carbon Utilization and Element Cycling Functions of Hydrothermarchaeota in Hydrothermal Sediment.</title>
        <authorList>
            <person name="Zhou Z."/>
            <person name="Liu Y."/>
            <person name="Xu W."/>
            <person name="Pan J."/>
            <person name="Luo Z.H."/>
            <person name="Li M."/>
        </authorList>
    </citation>
    <scope>NUCLEOTIDE SEQUENCE [LARGE SCALE GENOMIC DNA]</scope>
    <source>
        <strain evidence="2">SpSt-468</strain>
    </source>
</reference>
<protein>
    <submittedName>
        <fullName evidence="2">Alpha/beta hydrolase</fullName>
    </submittedName>
</protein>
<evidence type="ECO:0000313" key="2">
    <source>
        <dbReference type="EMBL" id="HFK20699.1"/>
    </source>
</evidence>
<dbReference type="EMBL" id="DSTX01000010">
    <property type="protein sequence ID" value="HFK20699.1"/>
    <property type="molecule type" value="Genomic_DNA"/>
</dbReference>
<dbReference type="PANTHER" id="PTHR43689">
    <property type="entry name" value="HYDROLASE"/>
    <property type="match status" value="1"/>
</dbReference>
<proteinExistence type="predicted"/>
<dbReference type="PANTHER" id="PTHR43689:SF1">
    <property type="entry name" value="ALPHA_BETA-HYDROLASES SUPERFAMILY PROTEIN"/>
    <property type="match status" value="1"/>
</dbReference>
<dbReference type="AlphaFoldDB" id="A0A7C3J2I8"/>